<dbReference type="Proteomes" id="UP000248917">
    <property type="component" value="Unassembled WGS sequence"/>
</dbReference>
<gene>
    <name evidence="2" type="ORF">CLV31_11675</name>
</gene>
<sequence length="117" mass="12429">MKASLFTLFLLLAFLFSSQAQSKIDVSGTWIVDVQTDMGSGTPTFVLKQDGEKITGTYSGTLGEAPVTGILKGNVLHLEFSIEGNRITYDGTASASEISGKVNLADMAMGTFKGTRK</sequence>
<organism evidence="2 3">
    <name type="scientific">Algoriphagus aquaeductus</name>
    <dbReference type="NCBI Taxonomy" id="475299"/>
    <lineage>
        <taxon>Bacteria</taxon>
        <taxon>Pseudomonadati</taxon>
        <taxon>Bacteroidota</taxon>
        <taxon>Cytophagia</taxon>
        <taxon>Cytophagales</taxon>
        <taxon>Cyclobacteriaceae</taxon>
        <taxon>Algoriphagus</taxon>
    </lineage>
</organism>
<keyword evidence="1" id="KW-0732">Signal</keyword>
<evidence type="ECO:0000313" key="2">
    <source>
        <dbReference type="EMBL" id="PZV78646.1"/>
    </source>
</evidence>
<reference evidence="2 3" key="1">
    <citation type="submission" date="2018-06" db="EMBL/GenBank/DDBJ databases">
        <title>Genomic Encyclopedia of Archaeal and Bacterial Type Strains, Phase II (KMG-II): from individual species to whole genera.</title>
        <authorList>
            <person name="Goeker M."/>
        </authorList>
    </citation>
    <scope>NUCLEOTIDE SEQUENCE [LARGE SCALE GENOMIC DNA]</scope>
    <source>
        <strain evidence="2 3">T4</strain>
    </source>
</reference>
<evidence type="ECO:0000313" key="3">
    <source>
        <dbReference type="Proteomes" id="UP000248917"/>
    </source>
</evidence>
<comment type="caution">
    <text evidence="2">The sequence shown here is derived from an EMBL/GenBank/DDBJ whole genome shotgun (WGS) entry which is preliminary data.</text>
</comment>
<keyword evidence="3" id="KW-1185">Reference proteome</keyword>
<dbReference type="AlphaFoldDB" id="A0A326RM00"/>
<name>A0A326RM00_9BACT</name>
<dbReference type="OrthoDB" id="825753at2"/>
<evidence type="ECO:0008006" key="4">
    <source>
        <dbReference type="Google" id="ProtNLM"/>
    </source>
</evidence>
<evidence type="ECO:0000256" key="1">
    <source>
        <dbReference type="SAM" id="SignalP"/>
    </source>
</evidence>
<accession>A0A326RM00</accession>
<protein>
    <recommendedName>
        <fullName evidence="4">Lipocalin-like protein</fullName>
    </recommendedName>
</protein>
<proteinExistence type="predicted"/>
<feature type="signal peptide" evidence="1">
    <location>
        <begin position="1"/>
        <end position="22"/>
    </location>
</feature>
<dbReference type="RefSeq" id="WP_111394480.1">
    <property type="nucleotide sequence ID" value="NZ_QKTX01000016.1"/>
</dbReference>
<feature type="chain" id="PRO_5016327594" description="Lipocalin-like protein" evidence="1">
    <location>
        <begin position="23"/>
        <end position="117"/>
    </location>
</feature>
<dbReference type="EMBL" id="QKTX01000016">
    <property type="protein sequence ID" value="PZV78646.1"/>
    <property type="molecule type" value="Genomic_DNA"/>
</dbReference>